<evidence type="ECO:0000313" key="4">
    <source>
        <dbReference type="Proteomes" id="UP000886874"/>
    </source>
</evidence>
<name>A0A9D0Z684_9FIRM</name>
<gene>
    <name evidence="3" type="ORF">IAA67_06555</name>
</gene>
<dbReference type="GO" id="GO:0016779">
    <property type="term" value="F:nucleotidyltransferase activity"/>
    <property type="evidence" value="ECO:0007669"/>
    <property type="project" value="UniProtKB-ARBA"/>
</dbReference>
<dbReference type="SUPFAM" id="SSF46785">
    <property type="entry name" value="Winged helix' DNA-binding domain"/>
    <property type="match status" value="1"/>
</dbReference>
<dbReference type="Pfam" id="PF12804">
    <property type="entry name" value="NTP_transf_3"/>
    <property type="match status" value="1"/>
</dbReference>
<protein>
    <submittedName>
        <fullName evidence="3">NTP transferase domain-containing protein</fullName>
    </submittedName>
</protein>
<dbReference type="AlphaFoldDB" id="A0A9D0Z684"/>
<evidence type="ECO:0000259" key="1">
    <source>
        <dbReference type="Pfam" id="PF00126"/>
    </source>
</evidence>
<dbReference type="InterPro" id="IPR036388">
    <property type="entry name" value="WH-like_DNA-bd_sf"/>
</dbReference>
<dbReference type="InterPro" id="IPR025877">
    <property type="entry name" value="MobA-like_NTP_Trfase"/>
</dbReference>
<accession>A0A9D0Z684</accession>
<dbReference type="InterPro" id="IPR029044">
    <property type="entry name" value="Nucleotide-diphossugar_trans"/>
</dbReference>
<evidence type="ECO:0000259" key="2">
    <source>
        <dbReference type="Pfam" id="PF12804"/>
    </source>
</evidence>
<dbReference type="Gene3D" id="1.10.10.10">
    <property type="entry name" value="Winged helix-like DNA-binding domain superfamily/Winged helix DNA-binding domain"/>
    <property type="match status" value="1"/>
</dbReference>
<dbReference type="PANTHER" id="PTHR30432:SF1">
    <property type="entry name" value="DNA-BINDING TRANSCRIPTIONAL DUAL REGULATOR MODE"/>
    <property type="match status" value="1"/>
</dbReference>
<dbReference type="Gene3D" id="3.90.550.10">
    <property type="entry name" value="Spore Coat Polysaccharide Biosynthesis Protein SpsA, Chain A"/>
    <property type="match status" value="1"/>
</dbReference>
<dbReference type="PANTHER" id="PTHR30432">
    <property type="entry name" value="TRANSCRIPTIONAL REGULATOR MODE"/>
    <property type="match status" value="1"/>
</dbReference>
<comment type="caution">
    <text evidence="3">The sequence shown here is derived from an EMBL/GenBank/DDBJ whole genome shotgun (WGS) entry which is preliminary data.</text>
</comment>
<sequence length="303" mass="32607">MTAALIIAAGQGRDRRQIEPDREVGALSAVKRCVLTFQAAGVARVVVVCGDREDGRTEKLVAHMNVTFLFSSDAGEMLDSVKLGLSFLQGKCGDVLIAHTDVPLFQVETVRALLEAGGGLCVPVCGGRGGHPIRLAAGYIPEILAYGGSGGLAGALRAAGLARTEVPVEDPGILTHIQDRDGCEALLSAQREPRLRPAFRFQLMRDQPFYGPGAHQLLQLTEETGALLDACRHMGISYSKGRKIIANLERQMGCPMLERTRGGKDGGASTVTPEGRALIRRYSAFCEEAETILTELFRQYFEP</sequence>
<dbReference type="SUPFAM" id="SSF53448">
    <property type="entry name" value="Nucleotide-diphospho-sugar transferases"/>
    <property type="match status" value="1"/>
</dbReference>
<dbReference type="Proteomes" id="UP000886874">
    <property type="component" value="Unassembled WGS sequence"/>
</dbReference>
<evidence type="ECO:0000313" key="3">
    <source>
        <dbReference type="EMBL" id="HIQ69971.1"/>
    </source>
</evidence>
<feature type="domain" description="MobA-like NTP transferase" evidence="2">
    <location>
        <begin position="4"/>
        <end position="158"/>
    </location>
</feature>
<dbReference type="InterPro" id="IPR051815">
    <property type="entry name" value="Molybdate_resp_trans_reg"/>
</dbReference>
<dbReference type="InterPro" id="IPR036390">
    <property type="entry name" value="WH_DNA-bd_sf"/>
</dbReference>
<dbReference type="EMBL" id="DVFN01000094">
    <property type="protein sequence ID" value="HIQ69971.1"/>
    <property type="molecule type" value="Genomic_DNA"/>
</dbReference>
<reference evidence="3" key="2">
    <citation type="journal article" date="2021" name="PeerJ">
        <title>Extensive microbial diversity within the chicken gut microbiome revealed by metagenomics and culture.</title>
        <authorList>
            <person name="Gilroy R."/>
            <person name="Ravi A."/>
            <person name="Getino M."/>
            <person name="Pursley I."/>
            <person name="Horton D.L."/>
            <person name="Alikhan N.F."/>
            <person name="Baker D."/>
            <person name="Gharbi K."/>
            <person name="Hall N."/>
            <person name="Watson M."/>
            <person name="Adriaenssens E.M."/>
            <person name="Foster-Nyarko E."/>
            <person name="Jarju S."/>
            <person name="Secka A."/>
            <person name="Antonio M."/>
            <person name="Oren A."/>
            <person name="Chaudhuri R.R."/>
            <person name="La Ragione R."/>
            <person name="Hildebrand F."/>
            <person name="Pallen M.J."/>
        </authorList>
    </citation>
    <scope>NUCLEOTIDE SEQUENCE</scope>
    <source>
        <strain evidence="3">ChiSjej2B20-13462</strain>
    </source>
</reference>
<keyword evidence="3" id="KW-0808">Transferase</keyword>
<organism evidence="3 4">
    <name type="scientific">Candidatus Avoscillospira stercorigallinarum</name>
    <dbReference type="NCBI Taxonomy" id="2840708"/>
    <lineage>
        <taxon>Bacteria</taxon>
        <taxon>Bacillati</taxon>
        <taxon>Bacillota</taxon>
        <taxon>Clostridia</taxon>
        <taxon>Eubacteriales</taxon>
        <taxon>Oscillospiraceae</taxon>
        <taxon>Oscillospiraceae incertae sedis</taxon>
        <taxon>Candidatus Avoscillospira</taxon>
    </lineage>
</organism>
<proteinExistence type="predicted"/>
<dbReference type="Pfam" id="PF00126">
    <property type="entry name" value="HTH_1"/>
    <property type="match status" value="1"/>
</dbReference>
<reference evidence="3" key="1">
    <citation type="submission" date="2020-10" db="EMBL/GenBank/DDBJ databases">
        <authorList>
            <person name="Gilroy R."/>
        </authorList>
    </citation>
    <scope>NUCLEOTIDE SEQUENCE</scope>
    <source>
        <strain evidence="3">ChiSjej2B20-13462</strain>
    </source>
</reference>
<feature type="domain" description="HTH lysR-type" evidence="1">
    <location>
        <begin position="221"/>
        <end position="276"/>
    </location>
</feature>
<dbReference type="InterPro" id="IPR000847">
    <property type="entry name" value="LysR_HTH_N"/>
</dbReference>